<dbReference type="AlphaFoldDB" id="A0A1R3GJX1"/>
<dbReference type="EMBL" id="AWUE01022426">
    <property type="protein sequence ID" value="OMO58376.1"/>
    <property type="molecule type" value="Genomic_DNA"/>
</dbReference>
<evidence type="ECO:0000313" key="2">
    <source>
        <dbReference type="Proteomes" id="UP000187203"/>
    </source>
</evidence>
<protein>
    <submittedName>
        <fullName evidence="1">Uncharacterized protein</fullName>
    </submittedName>
</protein>
<gene>
    <name evidence="1" type="ORF">COLO4_34696</name>
</gene>
<accession>A0A1R3GJX1</accession>
<evidence type="ECO:0000313" key="1">
    <source>
        <dbReference type="EMBL" id="OMO58376.1"/>
    </source>
</evidence>
<reference evidence="2" key="1">
    <citation type="submission" date="2013-09" db="EMBL/GenBank/DDBJ databases">
        <title>Corchorus olitorius genome sequencing.</title>
        <authorList>
            <person name="Alam M."/>
            <person name="Haque M.S."/>
            <person name="Islam M.S."/>
            <person name="Emdad E.M."/>
            <person name="Islam M.M."/>
            <person name="Ahmed B."/>
            <person name="Halim A."/>
            <person name="Hossen Q.M.M."/>
            <person name="Hossain M.Z."/>
            <person name="Ahmed R."/>
            <person name="Khan M.M."/>
            <person name="Islam R."/>
            <person name="Rashid M.M."/>
            <person name="Khan S.A."/>
            <person name="Rahman M.S."/>
            <person name="Alam M."/>
            <person name="Yahiya A.S."/>
            <person name="Khan M.S."/>
            <person name="Azam M.S."/>
            <person name="Haque T."/>
            <person name="Lashkar M.Z.H."/>
            <person name="Akhand A.I."/>
            <person name="Morshed G."/>
            <person name="Roy S."/>
            <person name="Uddin K.S."/>
            <person name="Rabeya T."/>
            <person name="Hossain A.S."/>
            <person name="Chowdhury A."/>
            <person name="Snigdha A.R."/>
            <person name="Mortoza M.S."/>
            <person name="Matin S.A."/>
            <person name="Hoque S.M.E."/>
            <person name="Islam M.K."/>
            <person name="Roy D.K."/>
            <person name="Haider R."/>
            <person name="Moosa M.M."/>
            <person name="Elias S.M."/>
            <person name="Hasan A.M."/>
            <person name="Jahan S."/>
            <person name="Shafiuddin M."/>
            <person name="Mahmood N."/>
            <person name="Shommy N.S."/>
        </authorList>
    </citation>
    <scope>NUCLEOTIDE SEQUENCE [LARGE SCALE GENOMIC DNA]</scope>
    <source>
        <strain evidence="2">cv. O-4</strain>
    </source>
</reference>
<comment type="caution">
    <text evidence="1">The sequence shown here is derived from an EMBL/GenBank/DDBJ whole genome shotgun (WGS) entry which is preliminary data.</text>
</comment>
<proteinExistence type="predicted"/>
<name>A0A1R3GJX1_9ROSI</name>
<organism evidence="1 2">
    <name type="scientific">Corchorus olitorius</name>
    <dbReference type="NCBI Taxonomy" id="93759"/>
    <lineage>
        <taxon>Eukaryota</taxon>
        <taxon>Viridiplantae</taxon>
        <taxon>Streptophyta</taxon>
        <taxon>Embryophyta</taxon>
        <taxon>Tracheophyta</taxon>
        <taxon>Spermatophyta</taxon>
        <taxon>Magnoliopsida</taxon>
        <taxon>eudicotyledons</taxon>
        <taxon>Gunneridae</taxon>
        <taxon>Pentapetalae</taxon>
        <taxon>rosids</taxon>
        <taxon>malvids</taxon>
        <taxon>Malvales</taxon>
        <taxon>Malvaceae</taxon>
        <taxon>Grewioideae</taxon>
        <taxon>Apeibeae</taxon>
        <taxon>Corchorus</taxon>
    </lineage>
</organism>
<keyword evidence="2" id="KW-1185">Reference proteome</keyword>
<dbReference type="Proteomes" id="UP000187203">
    <property type="component" value="Unassembled WGS sequence"/>
</dbReference>
<sequence length="30" mass="3494">MALDIEAYSFLPRKRLLTRVSRLGHLLVPK</sequence>